<evidence type="ECO:0000313" key="3">
    <source>
        <dbReference type="Proteomes" id="UP000298642"/>
    </source>
</evidence>
<dbReference type="KEGG" id="obj:EIO64_07400"/>
<feature type="transmembrane region" description="Helical" evidence="1">
    <location>
        <begin position="40"/>
        <end position="61"/>
    </location>
</feature>
<keyword evidence="3" id="KW-1185">Reference proteome</keyword>
<sequence>MKITNKKMFIRGILLLLLAVGIGISRFCIFTEATHGIPKAVIGIGICLLAALYHMVMALHIDGEDEGAEEK</sequence>
<gene>
    <name evidence="2" type="ORF">EIO64_07400</name>
</gene>
<dbReference type="EMBL" id="CP034413">
    <property type="protein sequence ID" value="QCI59065.1"/>
    <property type="molecule type" value="Genomic_DNA"/>
</dbReference>
<keyword evidence="1" id="KW-0812">Transmembrane</keyword>
<evidence type="ECO:0000313" key="2">
    <source>
        <dbReference type="EMBL" id="QCI59065.1"/>
    </source>
</evidence>
<evidence type="ECO:0000256" key="1">
    <source>
        <dbReference type="SAM" id="Phobius"/>
    </source>
</evidence>
<reference evidence="3" key="1">
    <citation type="submission" date="2018-12" db="EMBL/GenBank/DDBJ databases">
        <title>Dusodibacter welbiota gen. nov., sp. nov., isolated from human faeces and emended description of the Oscillibacter genus.</title>
        <authorList>
            <person name="Le Roy T."/>
            <person name="Van der Smissen P."/>
            <person name="Delzenne N."/>
            <person name="Muccioli G."/>
            <person name="Collet J.F."/>
            <person name="Cani P.D."/>
        </authorList>
    </citation>
    <scope>NUCLEOTIDE SEQUENCE [LARGE SCALE GENOMIC DNA]</scope>
    <source>
        <strain evidence="3">J115</strain>
    </source>
</reference>
<keyword evidence="1" id="KW-1133">Transmembrane helix</keyword>
<dbReference type="RefSeq" id="WP_025544993.1">
    <property type="nucleotide sequence ID" value="NZ_CP034413.3"/>
</dbReference>
<accession>A0A4D7ANM2</accession>
<keyword evidence="1" id="KW-0472">Membrane</keyword>
<dbReference type="Proteomes" id="UP000298642">
    <property type="component" value="Chromosome"/>
</dbReference>
<organism evidence="2 3">
    <name type="scientific">Dysosmobacter welbionis</name>
    <dbReference type="NCBI Taxonomy" id="2093857"/>
    <lineage>
        <taxon>Bacteria</taxon>
        <taxon>Bacillati</taxon>
        <taxon>Bacillota</taxon>
        <taxon>Clostridia</taxon>
        <taxon>Eubacteriales</taxon>
        <taxon>Oscillospiraceae</taxon>
        <taxon>Dysosmobacter</taxon>
    </lineage>
</organism>
<dbReference type="GeneID" id="89522929"/>
<name>A0A4D7ANM2_9FIRM</name>
<protein>
    <submittedName>
        <fullName evidence="2">Uncharacterized protein</fullName>
    </submittedName>
</protein>
<dbReference type="AlphaFoldDB" id="A0A4D7ANM2"/>
<proteinExistence type="predicted"/>